<sequence length="125" mass="14018">MSTHHRIDYVELPARDLDNTKQFFRDVFGWGFTDFGPDYTAFEDAGLMGGFFRDSQASRTDRGAALVVLYSRDLDQTQAQVEAAGGRISKAIFSFPGGRRFQFFEPSGNELAVWSDQGMDESADQ</sequence>
<dbReference type="CDD" id="cd07247">
    <property type="entry name" value="SgaA_N_like"/>
    <property type="match status" value="1"/>
</dbReference>
<dbReference type="PANTHER" id="PTHR33993:SF1">
    <property type="entry name" value="GLYOXALASE FAMILY PROTEIN"/>
    <property type="match status" value="1"/>
</dbReference>
<dbReference type="AlphaFoldDB" id="A0A369WJU6"/>
<evidence type="ECO:0000313" key="3">
    <source>
        <dbReference type="Proteomes" id="UP000253769"/>
    </source>
</evidence>
<organism evidence="2 3">
    <name type="scientific">Motiliproteus coralliicola</name>
    <dbReference type="NCBI Taxonomy" id="2283196"/>
    <lineage>
        <taxon>Bacteria</taxon>
        <taxon>Pseudomonadati</taxon>
        <taxon>Pseudomonadota</taxon>
        <taxon>Gammaproteobacteria</taxon>
        <taxon>Oceanospirillales</taxon>
        <taxon>Oceanospirillaceae</taxon>
        <taxon>Motiliproteus</taxon>
    </lineage>
</organism>
<dbReference type="PROSITE" id="PS51819">
    <property type="entry name" value="VOC"/>
    <property type="match status" value="1"/>
</dbReference>
<protein>
    <submittedName>
        <fullName evidence="2">VOC family protein</fullName>
    </submittedName>
</protein>
<evidence type="ECO:0000313" key="2">
    <source>
        <dbReference type="EMBL" id="RDE19725.1"/>
    </source>
</evidence>
<proteinExistence type="predicted"/>
<dbReference type="InterPro" id="IPR029068">
    <property type="entry name" value="Glyas_Bleomycin-R_OHBP_Dase"/>
</dbReference>
<dbReference type="Gene3D" id="3.10.180.10">
    <property type="entry name" value="2,3-Dihydroxybiphenyl 1,2-Dioxygenase, domain 1"/>
    <property type="match status" value="1"/>
</dbReference>
<reference evidence="2 3" key="1">
    <citation type="submission" date="2018-07" db="EMBL/GenBank/DDBJ databases">
        <title>Motiliproteus coralliicola sp. nov., a bacterium isolated from Coral.</title>
        <authorList>
            <person name="Wang G."/>
        </authorList>
    </citation>
    <scope>NUCLEOTIDE SEQUENCE [LARGE SCALE GENOMIC DNA]</scope>
    <source>
        <strain evidence="2 3">C34</strain>
    </source>
</reference>
<accession>A0A369WJU6</accession>
<dbReference type="Proteomes" id="UP000253769">
    <property type="component" value="Unassembled WGS sequence"/>
</dbReference>
<dbReference type="PANTHER" id="PTHR33993">
    <property type="entry name" value="GLYOXALASE-RELATED"/>
    <property type="match status" value="1"/>
</dbReference>
<dbReference type="RefSeq" id="WP_114696070.1">
    <property type="nucleotide sequence ID" value="NZ_QQOH01000003.1"/>
</dbReference>
<dbReference type="OrthoDB" id="9792323at2"/>
<dbReference type="InterPro" id="IPR052164">
    <property type="entry name" value="Anthracycline_SecMetBiosynth"/>
</dbReference>
<comment type="caution">
    <text evidence="2">The sequence shown here is derived from an EMBL/GenBank/DDBJ whole genome shotgun (WGS) entry which is preliminary data.</text>
</comment>
<dbReference type="SUPFAM" id="SSF54593">
    <property type="entry name" value="Glyoxalase/Bleomycin resistance protein/Dihydroxybiphenyl dioxygenase"/>
    <property type="match status" value="1"/>
</dbReference>
<dbReference type="Pfam" id="PF00903">
    <property type="entry name" value="Glyoxalase"/>
    <property type="match status" value="1"/>
</dbReference>
<name>A0A369WJU6_9GAMM</name>
<gene>
    <name evidence="2" type="ORF">DV711_12660</name>
</gene>
<feature type="domain" description="VOC" evidence="1">
    <location>
        <begin position="6"/>
        <end position="116"/>
    </location>
</feature>
<dbReference type="InterPro" id="IPR004360">
    <property type="entry name" value="Glyas_Fos-R_dOase_dom"/>
</dbReference>
<keyword evidence="3" id="KW-1185">Reference proteome</keyword>
<evidence type="ECO:0000259" key="1">
    <source>
        <dbReference type="PROSITE" id="PS51819"/>
    </source>
</evidence>
<dbReference type="EMBL" id="QQOH01000003">
    <property type="protein sequence ID" value="RDE19725.1"/>
    <property type="molecule type" value="Genomic_DNA"/>
</dbReference>
<dbReference type="InterPro" id="IPR037523">
    <property type="entry name" value="VOC_core"/>
</dbReference>